<dbReference type="GO" id="GO:0006493">
    <property type="term" value="P:protein O-linked glycosylation"/>
    <property type="evidence" value="ECO:0007669"/>
    <property type="project" value="InterPro"/>
</dbReference>
<sequence length="208" mass="24034">MPARIIQFPGQSPNKHGFRKARRKKRVNLEDFGQLNMFNTAREARIIAFDDEVKPFEKAMMLEEAGDIKEALRYYEKALKIAQHTADAYCNMGILSTELEKTREALNYFTLALADQPRHLEAHYNIANLYADLGNLDLARLHYEMAIQIEPSFASTYYNLALLFMDMGDMNAAEQRLMEFRSIADTEDKVRAGELLEEIRKLNIGNYE</sequence>
<dbReference type="RefSeq" id="WP_225699745.1">
    <property type="nucleotide sequence ID" value="NZ_JAIXNE010000007.1"/>
</dbReference>
<dbReference type="InterPro" id="IPR037919">
    <property type="entry name" value="OGT"/>
</dbReference>
<dbReference type="InterPro" id="IPR011990">
    <property type="entry name" value="TPR-like_helical_dom_sf"/>
</dbReference>
<keyword evidence="4" id="KW-1185">Reference proteome</keyword>
<dbReference type="Gene3D" id="1.25.40.10">
    <property type="entry name" value="Tetratricopeptide repeat domain"/>
    <property type="match status" value="2"/>
</dbReference>
<dbReference type="Pfam" id="PF13424">
    <property type="entry name" value="TPR_12"/>
    <property type="match status" value="1"/>
</dbReference>
<dbReference type="InterPro" id="IPR019734">
    <property type="entry name" value="TPR_rpt"/>
</dbReference>
<dbReference type="Proteomes" id="UP001139409">
    <property type="component" value="Unassembled WGS sequence"/>
</dbReference>
<keyword evidence="1" id="KW-0802">TPR repeat</keyword>
<dbReference type="EMBL" id="JAIXNE010000007">
    <property type="protein sequence ID" value="MCA6078886.1"/>
    <property type="molecule type" value="Genomic_DNA"/>
</dbReference>
<dbReference type="PANTHER" id="PTHR44366:SF1">
    <property type="entry name" value="UDP-N-ACETYLGLUCOSAMINE--PEPTIDE N-ACETYLGLUCOSAMINYLTRANSFERASE 110 KDA SUBUNIT"/>
    <property type="match status" value="1"/>
</dbReference>
<gene>
    <name evidence="3" type="ORF">LDX50_28685</name>
</gene>
<dbReference type="PROSITE" id="PS50005">
    <property type="entry name" value="TPR"/>
    <property type="match status" value="2"/>
</dbReference>
<name>A0A9X1L351_9BACT</name>
<evidence type="ECO:0000313" key="4">
    <source>
        <dbReference type="Proteomes" id="UP001139409"/>
    </source>
</evidence>
<dbReference type="SMART" id="SM00028">
    <property type="entry name" value="TPR"/>
    <property type="match status" value="4"/>
</dbReference>
<dbReference type="SUPFAM" id="SSF48452">
    <property type="entry name" value="TPR-like"/>
    <property type="match status" value="1"/>
</dbReference>
<proteinExistence type="predicted"/>
<evidence type="ECO:0000256" key="1">
    <source>
        <dbReference type="PROSITE-ProRule" id="PRU00339"/>
    </source>
</evidence>
<dbReference type="PANTHER" id="PTHR44366">
    <property type="entry name" value="UDP-N-ACETYLGLUCOSAMINE--PEPTIDE N-ACETYLGLUCOSAMINYLTRANSFERASE 110 KDA SUBUNIT"/>
    <property type="match status" value="1"/>
</dbReference>
<dbReference type="GO" id="GO:0097363">
    <property type="term" value="F:protein O-acetylglucosaminyltransferase activity"/>
    <property type="evidence" value="ECO:0007669"/>
    <property type="project" value="TreeGrafter"/>
</dbReference>
<feature type="repeat" description="TPR" evidence="1">
    <location>
        <begin position="86"/>
        <end position="119"/>
    </location>
</feature>
<reference evidence="3" key="1">
    <citation type="submission" date="2021-09" db="EMBL/GenBank/DDBJ databases">
        <title>Fulvivirga sp. isolated from coastal sediment.</title>
        <authorList>
            <person name="Yu H."/>
        </authorList>
    </citation>
    <scope>NUCLEOTIDE SEQUENCE</scope>
    <source>
        <strain evidence="3">1062</strain>
    </source>
</reference>
<feature type="repeat" description="TPR" evidence="1">
    <location>
        <begin position="120"/>
        <end position="153"/>
    </location>
</feature>
<comment type="caution">
    <text evidence="3">The sequence shown here is derived from an EMBL/GenBank/DDBJ whole genome shotgun (WGS) entry which is preliminary data.</text>
</comment>
<evidence type="ECO:0000313" key="3">
    <source>
        <dbReference type="EMBL" id="MCA6078886.1"/>
    </source>
</evidence>
<protein>
    <submittedName>
        <fullName evidence="3">Tetratricopeptide repeat protein</fullName>
    </submittedName>
</protein>
<feature type="region of interest" description="Disordered" evidence="2">
    <location>
        <begin position="1"/>
        <end position="20"/>
    </location>
</feature>
<dbReference type="Pfam" id="PF13414">
    <property type="entry name" value="TPR_11"/>
    <property type="match status" value="1"/>
</dbReference>
<dbReference type="AlphaFoldDB" id="A0A9X1L351"/>
<organism evidence="3 4">
    <name type="scientific">Fulvivirga sedimenti</name>
    <dbReference type="NCBI Taxonomy" id="2879465"/>
    <lineage>
        <taxon>Bacteria</taxon>
        <taxon>Pseudomonadati</taxon>
        <taxon>Bacteroidota</taxon>
        <taxon>Cytophagia</taxon>
        <taxon>Cytophagales</taxon>
        <taxon>Fulvivirgaceae</taxon>
        <taxon>Fulvivirga</taxon>
    </lineage>
</organism>
<accession>A0A9X1L351</accession>
<evidence type="ECO:0000256" key="2">
    <source>
        <dbReference type="SAM" id="MobiDB-lite"/>
    </source>
</evidence>